<proteinExistence type="predicted"/>
<reference evidence="1" key="2">
    <citation type="journal article" date="2022" name="New Phytol.">
        <title>Evolutionary transition to the ectomycorrhizal habit in the genomes of a hyperdiverse lineage of mushroom-forming fungi.</title>
        <authorList>
            <person name="Looney B."/>
            <person name="Miyauchi S."/>
            <person name="Morin E."/>
            <person name="Drula E."/>
            <person name="Courty P.E."/>
            <person name="Kohler A."/>
            <person name="Kuo A."/>
            <person name="LaButti K."/>
            <person name="Pangilinan J."/>
            <person name="Lipzen A."/>
            <person name="Riley R."/>
            <person name="Andreopoulos W."/>
            <person name="He G."/>
            <person name="Johnson J."/>
            <person name="Nolan M."/>
            <person name="Tritt A."/>
            <person name="Barry K.W."/>
            <person name="Grigoriev I.V."/>
            <person name="Nagy L.G."/>
            <person name="Hibbett D."/>
            <person name="Henrissat B."/>
            <person name="Matheny P.B."/>
            <person name="Labbe J."/>
            <person name="Martin F.M."/>
        </authorList>
    </citation>
    <scope>NUCLEOTIDE SEQUENCE</scope>
    <source>
        <strain evidence="1">EC-137</strain>
    </source>
</reference>
<dbReference type="Proteomes" id="UP000814128">
    <property type="component" value="Unassembled WGS sequence"/>
</dbReference>
<evidence type="ECO:0000313" key="2">
    <source>
        <dbReference type="Proteomes" id="UP000814128"/>
    </source>
</evidence>
<evidence type="ECO:0000313" key="1">
    <source>
        <dbReference type="EMBL" id="KAI0028595.1"/>
    </source>
</evidence>
<comment type="caution">
    <text evidence="1">The sequence shown here is derived from an EMBL/GenBank/DDBJ whole genome shotgun (WGS) entry which is preliminary data.</text>
</comment>
<protein>
    <submittedName>
        <fullName evidence="1">Uncharacterized protein</fullName>
    </submittedName>
</protein>
<accession>A0ACB8QAH5</accession>
<sequence length="314" mass="33696">MASTYPEYSYSDSAQPAAMYQYQDASVHDQYIGHEHYYYAAAEDAQSQCDASQCCAPSNSVGALGHQAYYYDQTEHLSSAQGLGHLPYLDQPPVEVPAAPPELYPAKPCEQGYGLVAPTGAPVAAALGYHTHAHIQPAVPYHATQLAQFTYAQHQYVHQQQTLVHAHQQHLYQLDTAVPRAPSYVSPAHSTMSSSSSLAHALRSPVISPRAEMTETETDIESPSIASGTPDPIEYESPAPEDIGYTFVLETGPPPPRSGHAGDGLGPPPGPPRKKRSPPKGPRKEQGFLACYFCRGRKIACNAPPPGSGSSACE</sequence>
<gene>
    <name evidence="1" type="ORF">K488DRAFT_89588</name>
</gene>
<keyword evidence="2" id="KW-1185">Reference proteome</keyword>
<name>A0ACB8QAH5_9AGAM</name>
<dbReference type="EMBL" id="MU273739">
    <property type="protein sequence ID" value="KAI0028595.1"/>
    <property type="molecule type" value="Genomic_DNA"/>
</dbReference>
<organism evidence="1 2">
    <name type="scientific">Vararia minispora EC-137</name>
    <dbReference type="NCBI Taxonomy" id="1314806"/>
    <lineage>
        <taxon>Eukaryota</taxon>
        <taxon>Fungi</taxon>
        <taxon>Dikarya</taxon>
        <taxon>Basidiomycota</taxon>
        <taxon>Agaricomycotina</taxon>
        <taxon>Agaricomycetes</taxon>
        <taxon>Russulales</taxon>
        <taxon>Lachnocladiaceae</taxon>
        <taxon>Vararia</taxon>
    </lineage>
</organism>
<reference evidence="1" key="1">
    <citation type="submission" date="2021-02" db="EMBL/GenBank/DDBJ databases">
        <authorList>
            <consortium name="DOE Joint Genome Institute"/>
            <person name="Ahrendt S."/>
            <person name="Looney B.P."/>
            <person name="Miyauchi S."/>
            <person name="Morin E."/>
            <person name="Drula E."/>
            <person name="Courty P.E."/>
            <person name="Chicoki N."/>
            <person name="Fauchery L."/>
            <person name="Kohler A."/>
            <person name="Kuo A."/>
            <person name="Labutti K."/>
            <person name="Pangilinan J."/>
            <person name="Lipzen A."/>
            <person name="Riley R."/>
            <person name="Andreopoulos W."/>
            <person name="He G."/>
            <person name="Johnson J."/>
            <person name="Barry K.W."/>
            <person name="Grigoriev I.V."/>
            <person name="Nagy L."/>
            <person name="Hibbett D."/>
            <person name="Henrissat B."/>
            <person name="Matheny P.B."/>
            <person name="Labbe J."/>
            <person name="Martin F."/>
        </authorList>
    </citation>
    <scope>NUCLEOTIDE SEQUENCE</scope>
    <source>
        <strain evidence="1">EC-137</strain>
    </source>
</reference>